<evidence type="ECO:0000313" key="3">
    <source>
        <dbReference type="Proteomes" id="UP000604391"/>
    </source>
</evidence>
<dbReference type="SUPFAM" id="SSF52833">
    <property type="entry name" value="Thioredoxin-like"/>
    <property type="match status" value="1"/>
</dbReference>
<dbReference type="InterPro" id="IPR036249">
    <property type="entry name" value="Thioredoxin-like_sf"/>
</dbReference>
<evidence type="ECO:0000259" key="1">
    <source>
        <dbReference type="Pfam" id="PF00085"/>
    </source>
</evidence>
<sequence length="106" mass="12220">MAEEVENVKTETQAGDEAYLLDFYGTECTHCHEMDPLTERLQKEEGMKIKKIEVWHNAQNAAYLQELDQGKCGGVPYFYNLRTKKGLCGAVKYEKLKEWALEEPSE</sequence>
<accession>A0A832UU13</accession>
<organism evidence="2 3">
    <name type="scientific">Candidatus Undinarchaeum marinum</name>
    <dbReference type="NCBI Taxonomy" id="2756141"/>
    <lineage>
        <taxon>Archaea</taxon>
        <taxon>Candidatus Undinarchaeota</taxon>
        <taxon>Candidatus Undinarchaeia</taxon>
        <taxon>Candidatus Undinarchaeales</taxon>
        <taxon>Candidatus Undinarchaeaceae</taxon>
        <taxon>Candidatus Undinarchaeum</taxon>
    </lineage>
</organism>
<gene>
    <name evidence="2" type="ORF">H1011_02780</name>
</gene>
<dbReference type="EMBL" id="DVAD01000014">
    <property type="protein sequence ID" value="HIJ99724.1"/>
    <property type="molecule type" value="Genomic_DNA"/>
</dbReference>
<proteinExistence type="predicted"/>
<name>A0A832UU13_9ARCH</name>
<feature type="domain" description="Thioredoxin" evidence="1">
    <location>
        <begin position="6"/>
        <end position="62"/>
    </location>
</feature>
<dbReference type="Pfam" id="PF00085">
    <property type="entry name" value="Thioredoxin"/>
    <property type="match status" value="1"/>
</dbReference>
<dbReference type="Proteomes" id="UP000604391">
    <property type="component" value="Unassembled WGS sequence"/>
</dbReference>
<dbReference type="Gene3D" id="3.40.30.10">
    <property type="entry name" value="Glutaredoxin"/>
    <property type="match status" value="1"/>
</dbReference>
<keyword evidence="3" id="KW-1185">Reference proteome</keyword>
<dbReference type="AlphaFoldDB" id="A0A832UU13"/>
<dbReference type="InterPro" id="IPR013766">
    <property type="entry name" value="Thioredoxin_domain"/>
</dbReference>
<comment type="caution">
    <text evidence="2">The sequence shown here is derived from an EMBL/GenBank/DDBJ whole genome shotgun (WGS) entry which is preliminary data.</text>
</comment>
<protein>
    <recommendedName>
        <fullName evidence="1">Thioredoxin domain-containing protein</fullName>
    </recommendedName>
</protein>
<evidence type="ECO:0000313" key="2">
    <source>
        <dbReference type="EMBL" id="HIJ99724.1"/>
    </source>
</evidence>
<reference evidence="2 3" key="1">
    <citation type="journal article" name="Nat. Commun.">
        <title>Undinarchaeota illuminate DPANN phylogeny and the impact of gene transfer on archaeal evolution.</title>
        <authorList>
            <person name="Dombrowski N."/>
            <person name="Williams T.A."/>
            <person name="Sun J."/>
            <person name="Woodcroft B.J."/>
            <person name="Lee J.H."/>
            <person name="Minh B.Q."/>
            <person name="Rinke C."/>
            <person name="Spang A."/>
        </authorList>
    </citation>
    <scope>NUCLEOTIDE SEQUENCE [LARGE SCALE GENOMIC DNA]</scope>
    <source>
        <strain evidence="2">MAG_bin17</strain>
    </source>
</reference>